<dbReference type="InterPro" id="IPR001304">
    <property type="entry name" value="C-type_lectin-like"/>
</dbReference>
<evidence type="ECO:0000256" key="5">
    <source>
        <dbReference type="SAM" id="Phobius"/>
    </source>
</evidence>
<keyword evidence="5" id="KW-0472">Membrane</keyword>
<keyword evidence="2" id="KW-0964">Secreted</keyword>
<dbReference type="Gene3D" id="3.10.100.10">
    <property type="entry name" value="Mannose-Binding Protein A, subunit A"/>
    <property type="match status" value="1"/>
</dbReference>
<evidence type="ECO:0000256" key="2">
    <source>
        <dbReference type="ARBA" id="ARBA00022525"/>
    </source>
</evidence>
<dbReference type="InterPro" id="IPR050111">
    <property type="entry name" value="C-type_lectin/snaclec_domain"/>
</dbReference>
<evidence type="ECO:0000256" key="4">
    <source>
        <dbReference type="ARBA" id="ARBA00023157"/>
    </source>
</evidence>
<dbReference type="PROSITE" id="PS50041">
    <property type="entry name" value="C_TYPE_LECTIN_2"/>
    <property type="match status" value="1"/>
</dbReference>
<protein>
    <recommendedName>
        <fullName evidence="6">C-type lectin domain-containing protein</fullName>
    </recommendedName>
</protein>
<evidence type="ECO:0000256" key="1">
    <source>
        <dbReference type="ARBA" id="ARBA00004613"/>
    </source>
</evidence>
<dbReference type="SMART" id="SM00034">
    <property type="entry name" value="CLECT"/>
    <property type="match status" value="1"/>
</dbReference>
<comment type="subcellular location">
    <subcellularLocation>
        <location evidence="1">Secreted</location>
    </subcellularLocation>
</comment>
<feature type="transmembrane region" description="Helical" evidence="5">
    <location>
        <begin position="30"/>
        <end position="53"/>
    </location>
</feature>
<dbReference type="AlphaFoldDB" id="A0AA35KX35"/>
<dbReference type="EMBL" id="OX395134">
    <property type="protein sequence ID" value="CAI5784953.1"/>
    <property type="molecule type" value="Genomic_DNA"/>
</dbReference>
<feature type="domain" description="C-type lectin" evidence="6">
    <location>
        <begin position="135"/>
        <end position="251"/>
    </location>
</feature>
<evidence type="ECO:0000313" key="8">
    <source>
        <dbReference type="Proteomes" id="UP001178461"/>
    </source>
</evidence>
<dbReference type="Pfam" id="PF00059">
    <property type="entry name" value="Lectin_C"/>
    <property type="match status" value="1"/>
</dbReference>
<evidence type="ECO:0000259" key="6">
    <source>
        <dbReference type="PROSITE" id="PS50041"/>
    </source>
</evidence>
<keyword evidence="5" id="KW-0812">Transmembrane</keyword>
<proteinExistence type="predicted"/>
<gene>
    <name evidence="7" type="ORF">PODLI_1B032913</name>
</gene>
<evidence type="ECO:0000256" key="3">
    <source>
        <dbReference type="ARBA" id="ARBA00022734"/>
    </source>
</evidence>
<dbReference type="PANTHER" id="PTHR22803">
    <property type="entry name" value="MANNOSE, PHOSPHOLIPASE, LECTIN RECEPTOR RELATED"/>
    <property type="match status" value="1"/>
</dbReference>
<dbReference type="SUPFAM" id="SSF56436">
    <property type="entry name" value="C-type lectin-like"/>
    <property type="match status" value="1"/>
</dbReference>
<reference evidence="7" key="1">
    <citation type="submission" date="2022-12" db="EMBL/GenBank/DDBJ databases">
        <authorList>
            <person name="Alioto T."/>
            <person name="Alioto T."/>
            <person name="Gomez Garrido J."/>
        </authorList>
    </citation>
    <scope>NUCLEOTIDE SEQUENCE</scope>
</reference>
<keyword evidence="4" id="KW-1015">Disulfide bond</keyword>
<sequence>MAQEIIYANTTKFEVGASSPSRKRDISTTIIVTLLTLLLLLLATSLIAMALLYSQKEKKLQEIEGVMEKIRTSLFLSNISLSPAEASESVQLLQNISEAFYKIQTHLGNVSASKTAIQNRHRELLAFLSAGWKFYNGSVYFLSQKAKPWQEAEDTCRAQGTHLVSITSKEEMEYLVREARNQPFWIGLSDQNTEGVWTWVDGTKYNEKLSFWGQGQPDNWHGAPQHEEDCVHFTKHWNDVSCTYNYKWFCKKVFS</sequence>
<dbReference type="Proteomes" id="UP001178461">
    <property type="component" value="Chromosome 9"/>
</dbReference>
<organism evidence="7 8">
    <name type="scientific">Podarcis lilfordi</name>
    <name type="common">Lilford's wall lizard</name>
    <dbReference type="NCBI Taxonomy" id="74358"/>
    <lineage>
        <taxon>Eukaryota</taxon>
        <taxon>Metazoa</taxon>
        <taxon>Chordata</taxon>
        <taxon>Craniata</taxon>
        <taxon>Vertebrata</taxon>
        <taxon>Euteleostomi</taxon>
        <taxon>Lepidosauria</taxon>
        <taxon>Squamata</taxon>
        <taxon>Bifurcata</taxon>
        <taxon>Unidentata</taxon>
        <taxon>Episquamata</taxon>
        <taxon>Laterata</taxon>
        <taxon>Lacertibaenia</taxon>
        <taxon>Lacertidae</taxon>
        <taxon>Podarcis</taxon>
    </lineage>
</organism>
<keyword evidence="5" id="KW-1133">Transmembrane helix</keyword>
<dbReference type="CDD" id="cd03590">
    <property type="entry name" value="CLECT_DC-SIGN_like"/>
    <property type="match status" value="1"/>
</dbReference>
<name>A0AA35KX35_9SAUR</name>
<evidence type="ECO:0000313" key="7">
    <source>
        <dbReference type="EMBL" id="CAI5784953.1"/>
    </source>
</evidence>
<keyword evidence="8" id="KW-1185">Reference proteome</keyword>
<dbReference type="InterPro" id="IPR033989">
    <property type="entry name" value="CD209-like_CTLD"/>
</dbReference>
<dbReference type="InterPro" id="IPR016187">
    <property type="entry name" value="CTDL_fold"/>
</dbReference>
<dbReference type="GO" id="GO:0030246">
    <property type="term" value="F:carbohydrate binding"/>
    <property type="evidence" value="ECO:0007669"/>
    <property type="project" value="UniProtKB-KW"/>
</dbReference>
<dbReference type="InterPro" id="IPR016186">
    <property type="entry name" value="C-type_lectin-like/link_sf"/>
</dbReference>
<accession>A0AA35KX35</accession>
<keyword evidence="3" id="KW-0430">Lectin</keyword>
<dbReference type="GO" id="GO:0005576">
    <property type="term" value="C:extracellular region"/>
    <property type="evidence" value="ECO:0007669"/>
    <property type="project" value="UniProtKB-SubCell"/>
</dbReference>